<dbReference type="PIRSF" id="PIRSF006276">
    <property type="entry name" value="UspA"/>
    <property type="match status" value="1"/>
</dbReference>
<name>A0A0C1NAW1_9CYAN</name>
<protein>
    <submittedName>
        <fullName evidence="3 4">Universal stress protein</fullName>
    </submittedName>
</protein>
<evidence type="ECO:0000313" key="4">
    <source>
        <dbReference type="EMBL" id="KIE09826.1"/>
    </source>
</evidence>
<dbReference type="RefSeq" id="WP_038075357.1">
    <property type="nucleotide sequence ID" value="NZ_JHEG04000001.1"/>
</dbReference>
<dbReference type="InterPro" id="IPR006016">
    <property type="entry name" value="UspA"/>
</dbReference>
<evidence type="ECO:0000313" key="5">
    <source>
        <dbReference type="Proteomes" id="UP000029738"/>
    </source>
</evidence>
<accession>A0A0C1NAW1</accession>
<dbReference type="InterPro" id="IPR006015">
    <property type="entry name" value="Universal_stress_UspA"/>
</dbReference>
<keyword evidence="5" id="KW-1185">Reference proteome</keyword>
<dbReference type="OrthoDB" id="516822at2"/>
<organism evidence="4">
    <name type="scientific">Tolypothrix bouteillei VB521301</name>
    <dbReference type="NCBI Taxonomy" id="1479485"/>
    <lineage>
        <taxon>Bacteria</taxon>
        <taxon>Bacillati</taxon>
        <taxon>Cyanobacteriota</taxon>
        <taxon>Cyanophyceae</taxon>
        <taxon>Nostocales</taxon>
        <taxon>Tolypothrichaceae</taxon>
        <taxon>Tolypothrix</taxon>
    </lineage>
</organism>
<dbReference type="InterPro" id="IPR014729">
    <property type="entry name" value="Rossmann-like_a/b/a_fold"/>
</dbReference>
<dbReference type="CDD" id="cd00293">
    <property type="entry name" value="USP-like"/>
    <property type="match status" value="1"/>
</dbReference>
<dbReference type="Pfam" id="PF00582">
    <property type="entry name" value="Usp"/>
    <property type="match status" value="1"/>
</dbReference>
<reference evidence="4" key="1">
    <citation type="journal article" date="2015" name="Genome Announc.">
        <title>Draft Genome Sequence of Tolypothrix boutellei Strain VB521301.</title>
        <authorList>
            <person name="Chandrababunaidu M.M."/>
            <person name="Singh D."/>
            <person name="Sen D."/>
            <person name="Bhan S."/>
            <person name="Das S."/>
            <person name="Gupta A."/>
            <person name="Adhikary S.P."/>
            <person name="Tripathy S."/>
        </authorList>
    </citation>
    <scope>NUCLEOTIDE SEQUENCE</scope>
    <source>
        <strain evidence="4">VB521301</strain>
    </source>
</reference>
<dbReference type="EMBL" id="JHEG02000054">
    <property type="protein sequence ID" value="KIE09826.1"/>
    <property type="molecule type" value="Genomic_DNA"/>
</dbReference>
<sequence length="176" mass="19483">MFHKILVAIDTSEIGQHVFDEAVTLTKAVNGNLMLLHVLSPFDGTGYLNPVLLQPSSVYPTLHTEAVNKYMQQWEDLKQERLNMLFSFAQKANKIGVRAEISQNLGDPGRTICEVARSWDADLILVGRRGRRGLSELFLGSVSNYVLHNASCSVLIVQGPVHNTTEETEVCNTVSS</sequence>
<dbReference type="PRINTS" id="PR01438">
    <property type="entry name" value="UNVRSLSTRESS"/>
</dbReference>
<evidence type="ECO:0000259" key="2">
    <source>
        <dbReference type="Pfam" id="PF00582"/>
    </source>
</evidence>
<proteinExistence type="inferred from homology"/>
<gene>
    <name evidence="4" type="ORF">DA73_0225025</name>
    <name evidence="3" type="ORF">DA73_0400002245</name>
</gene>
<comment type="similarity">
    <text evidence="1">Belongs to the universal stress protein A family.</text>
</comment>
<comment type="caution">
    <text evidence="4">The sequence shown here is derived from an EMBL/GenBank/DDBJ whole genome shotgun (WGS) entry which is preliminary data.</text>
</comment>
<evidence type="ECO:0000256" key="1">
    <source>
        <dbReference type="ARBA" id="ARBA00008791"/>
    </source>
</evidence>
<dbReference type="STRING" id="1479485.DA73_0225025"/>
<feature type="domain" description="UspA" evidence="2">
    <location>
        <begin position="1"/>
        <end position="157"/>
    </location>
</feature>
<dbReference type="Gene3D" id="3.40.50.620">
    <property type="entry name" value="HUPs"/>
    <property type="match status" value="1"/>
</dbReference>
<dbReference type="PANTHER" id="PTHR46268:SF8">
    <property type="entry name" value="UNIVERSAL STRESS PROTEIN SLL1388"/>
    <property type="match status" value="1"/>
</dbReference>
<dbReference type="SUPFAM" id="SSF52402">
    <property type="entry name" value="Adenine nucleotide alpha hydrolases-like"/>
    <property type="match status" value="1"/>
</dbReference>
<dbReference type="AlphaFoldDB" id="A0A0C1NAW1"/>
<dbReference type="Proteomes" id="UP000029738">
    <property type="component" value="Unassembled WGS sequence"/>
</dbReference>
<dbReference type="EMBL" id="JHEG04000001">
    <property type="protein sequence ID" value="KAF3884424.1"/>
    <property type="molecule type" value="Genomic_DNA"/>
</dbReference>
<evidence type="ECO:0000313" key="3">
    <source>
        <dbReference type="EMBL" id="KAF3884424.1"/>
    </source>
</evidence>
<dbReference type="PANTHER" id="PTHR46268">
    <property type="entry name" value="STRESS RESPONSE PROTEIN NHAX"/>
    <property type="match status" value="1"/>
</dbReference>
<reference evidence="3" key="2">
    <citation type="submission" date="2019-11" db="EMBL/GenBank/DDBJ databases">
        <title>Improved Assembly of Tolypothrix boutellei genome.</title>
        <authorList>
            <person name="Sarangi A.N."/>
            <person name="Mukherjee M."/>
            <person name="Ghosh S."/>
            <person name="Singh D."/>
            <person name="Das A."/>
            <person name="Kant S."/>
            <person name="Prusty A."/>
            <person name="Tripathy S."/>
        </authorList>
    </citation>
    <scope>NUCLEOTIDE SEQUENCE</scope>
    <source>
        <strain evidence="3">VB521301</strain>
    </source>
</reference>